<feature type="transmembrane region" description="Helical" evidence="6">
    <location>
        <begin position="249"/>
        <end position="270"/>
    </location>
</feature>
<dbReference type="SUPFAM" id="SSF103473">
    <property type="entry name" value="MFS general substrate transporter"/>
    <property type="match status" value="1"/>
</dbReference>
<reference evidence="8" key="1">
    <citation type="submission" date="2023-08" db="EMBL/GenBank/DDBJ databases">
        <title>Veillonella_parvula_DSM 2007_complete_genome_hifiasm_Zymo_Research_D6332.</title>
        <authorList>
            <person name="Damerum A."/>
        </authorList>
    </citation>
    <scope>NUCLEOTIDE SEQUENCE</scope>
    <source>
        <strain evidence="8">DSM 2007</strain>
    </source>
</reference>
<feature type="transmembrane region" description="Helical" evidence="6">
    <location>
        <begin position="39"/>
        <end position="64"/>
    </location>
</feature>
<evidence type="ECO:0000256" key="1">
    <source>
        <dbReference type="ARBA" id="ARBA00004651"/>
    </source>
</evidence>
<proteinExistence type="predicted"/>
<feature type="transmembrane region" description="Helical" evidence="6">
    <location>
        <begin position="219"/>
        <end position="243"/>
    </location>
</feature>
<feature type="transmembrane region" description="Helical" evidence="6">
    <location>
        <begin position="336"/>
        <end position="358"/>
    </location>
</feature>
<dbReference type="Pfam" id="PF07690">
    <property type="entry name" value="MFS_1"/>
    <property type="match status" value="1"/>
</dbReference>
<feature type="transmembrane region" description="Helical" evidence="6">
    <location>
        <begin position="158"/>
        <end position="176"/>
    </location>
</feature>
<sequence>MKRIIRKYGPPIFHCINDFGQGSLAALIPFFIANFGLNYYQSASIIFCNTVVASIAQPVLGYVADRWRVPWFIPVGFTVTLVSISAMALATSYEMILALSLLAGGGAALFHPEAALLVNRTQSHEIGNAMGRFAVGGSAGFALGPFIAGGVYVFGGQFLWVFTLIALLGVLLYLYAFMGESEADTNDTDIVDAVDTGNRESRTKVLSTGTNDWVSFGKLFFVIASRSILFSVLAIFIPILYITVINGEASASSLALTAYFTMGAVLTYMGGALSDRLGFLKTVRLGNLIFLPSVLVFIFVPNMWGFFGAMIPMAFGVFSQYGPITVLGQKYLAKNAGFASGITLGLGITLGGLVAPYVGHLADIYDVQTALMTLIPVGVIGLLMSFWLKEPK</sequence>
<evidence type="ECO:0000256" key="5">
    <source>
        <dbReference type="ARBA" id="ARBA00023136"/>
    </source>
</evidence>
<dbReference type="GO" id="GO:0022857">
    <property type="term" value="F:transmembrane transporter activity"/>
    <property type="evidence" value="ECO:0007669"/>
    <property type="project" value="InterPro"/>
</dbReference>
<feature type="domain" description="Major facilitator superfamily (MFS) profile" evidence="7">
    <location>
        <begin position="1"/>
        <end position="392"/>
    </location>
</feature>
<dbReference type="PROSITE" id="PS50850">
    <property type="entry name" value="MFS"/>
    <property type="match status" value="1"/>
</dbReference>
<evidence type="ECO:0000313" key="9">
    <source>
        <dbReference type="Proteomes" id="UP001228955"/>
    </source>
</evidence>
<dbReference type="GO" id="GO:0005886">
    <property type="term" value="C:plasma membrane"/>
    <property type="evidence" value="ECO:0007669"/>
    <property type="project" value="UniProtKB-SubCell"/>
</dbReference>
<dbReference type="CDD" id="cd17478">
    <property type="entry name" value="MFS_FsR"/>
    <property type="match status" value="1"/>
</dbReference>
<dbReference type="EMBL" id="CP133463">
    <property type="protein sequence ID" value="WMS19614.1"/>
    <property type="molecule type" value="Genomic_DNA"/>
</dbReference>
<evidence type="ECO:0000256" key="3">
    <source>
        <dbReference type="ARBA" id="ARBA00022692"/>
    </source>
</evidence>
<evidence type="ECO:0000313" key="8">
    <source>
        <dbReference type="EMBL" id="WMS19614.1"/>
    </source>
</evidence>
<dbReference type="Gene3D" id="1.20.1250.20">
    <property type="entry name" value="MFS general substrate transporter like domains"/>
    <property type="match status" value="2"/>
</dbReference>
<feature type="transmembrane region" description="Helical" evidence="6">
    <location>
        <begin position="370"/>
        <end position="388"/>
    </location>
</feature>
<dbReference type="InterPro" id="IPR011701">
    <property type="entry name" value="MFS"/>
</dbReference>
<evidence type="ECO:0000256" key="4">
    <source>
        <dbReference type="ARBA" id="ARBA00022989"/>
    </source>
</evidence>
<feature type="transmembrane region" description="Helical" evidence="6">
    <location>
        <begin position="96"/>
        <end position="118"/>
    </location>
</feature>
<feature type="transmembrane region" description="Helical" evidence="6">
    <location>
        <begin position="71"/>
        <end position="90"/>
    </location>
</feature>
<feature type="transmembrane region" description="Helical" evidence="6">
    <location>
        <begin position="130"/>
        <end position="152"/>
    </location>
</feature>
<keyword evidence="5 6" id="KW-0472">Membrane</keyword>
<name>A0AB38YNF6_VEIPA</name>
<keyword evidence="4 6" id="KW-1133">Transmembrane helix</keyword>
<dbReference type="AlphaFoldDB" id="A0AB38YNF6"/>
<dbReference type="RefSeq" id="WP_004694566.1">
    <property type="nucleotide sequence ID" value="NZ_CP133463.1"/>
</dbReference>
<feature type="transmembrane region" description="Helical" evidence="6">
    <location>
        <begin position="282"/>
        <end position="300"/>
    </location>
</feature>
<dbReference type="InterPro" id="IPR036259">
    <property type="entry name" value="MFS_trans_sf"/>
</dbReference>
<evidence type="ECO:0000256" key="2">
    <source>
        <dbReference type="ARBA" id="ARBA00022448"/>
    </source>
</evidence>
<protein>
    <submittedName>
        <fullName evidence="8">MFS transporter</fullName>
    </submittedName>
</protein>
<comment type="subcellular location">
    <subcellularLocation>
        <location evidence="1">Cell membrane</location>
        <topology evidence="1">Multi-pass membrane protein</topology>
    </subcellularLocation>
</comment>
<keyword evidence="2" id="KW-0813">Transport</keyword>
<dbReference type="PANTHER" id="PTHR43129">
    <property type="entry name" value="FOSMIDOMYCIN RESISTANCE PROTEIN"/>
    <property type="match status" value="1"/>
</dbReference>
<dbReference type="PANTHER" id="PTHR43129:SF1">
    <property type="entry name" value="FOSMIDOMYCIN RESISTANCE PROTEIN"/>
    <property type="match status" value="1"/>
</dbReference>
<dbReference type="InterPro" id="IPR020846">
    <property type="entry name" value="MFS_dom"/>
</dbReference>
<evidence type="ECO:0000259" key="7">
    <source>
        <dbReference type="PROSITE" id="PS50850"/>
    </source>
</evidence>
<keyword evidence="3 6" id="KW-0812">Transmembrane</keyword>
<gene>
    <name evidence="8" type="ORF">RDV51_09295</name>
</gene>
<dbReference type="Proteomes" id="UP001228955">
    <property type="component" value="Chromosome"/>
</dbReference>
<evidence type="ECO:0000256" key="6">
    <source>
        <dbReference type="SAM" id="Phobius"/>
    </source>
</evidence>
<accession>A0AB38YNF6</accession>
<organism evidence="8 9">
    <name type="scientific">Veillonella parvula</name>
    <name type="common">Staphylococcus parvulus</name>
    <dbReference type="NCBI Taxonomy" id="29466"/>
    <lineage>
        <taxon>Bacteria</taxon>
        <taxon>Bacillati</taxon>
        <taxon>Bacillota</taxon>
        <taxon>Negativicutes</taxon>
        <taxon>Veillonellales</taxon>
        <taxon>Veillonellaceae</taxon>
        <taxon>Veillonella</taxon>
    </lineage>
</organism>